<protein>
    <submittedName>
        <fullName evidence="6">28S ribosomal protein S30, mitochondrial</fullName>
    </submittedName>
</protein>
<dbReference type="PANTHER" id="PTHR13014:SF3">
    <property type="entry name" value="LARGE RIBOSOMAL SUBUNIT PROTEIN ML65"/>
    <property type="match status" value="1"/>
</dbReference>
<sequence length="507" mass="60031">MYLKHCSGLLTISSIPRINFRFFCAPAKDGSNKLESKGKSLTYQELDYVKPPNYTSTYPMYKPLHMLQEEFMPEPNRTGSGPRLADYLAIKKIVKSLRTPQERIDFVNPYEREWTRVEKKWHRKWHPRLFSTRKAWALPTIPKYFDCLSYYQYITKMRLVDDKKIFDGFFKDLILPTENFEKKVTESLICYLFTESSDTYKIKTDKFLKALFHDAQSCLSPKRQSLKDLRISQTGRIESFWIRGGFTHLYEWHPEWAQQPIFDRRRAPKFIGDDRRKLGELAFTMRDEFVIHLRQKQPMKELFSLNETKLVESPLFEKDVDIKDICYSPKVFNLWPDADPLWQCPGYEYDCGETHKYGRVALKNTFEINDYLDYWKPLENEEDSVKNDMYKSVGVSSLFNWLNAQAHCDGYTQYTDLERPYVSNLILGDGNEFAFVTGQLNTLAINIDNPDFINNKTNACYIDGPYNLYDKYDEETRSFYYLDEKGYHKKGLNKFVLSRILQLIAKD</sequence>
<dbReference type="Pfam" id="PF07147">
    <property type="entry name" value="PDCD9"/>
    <property type="match status" value="1"/>
</dbReference>
<accession>A0A0K0F638</accession>
<proteinExistence type="predicted"/>
<dbReference type="WBParaSite" id="SVE_0428100.1">
    <property type="protein sequence ID" value="SVE_0428100.1"/>
    <property type="gene ID" value="SVE_0428100"/>
</dbReference>
<name>A0A0K0F638_STRVS</name>
<dbReference type="AlphaFoldDB" id="A0A0K0F638"/>
<reference evidence="6" key="2">
    <citation type="submission" date="2015-08" db="UniProtKB">
        <authorList>
            <consortium name="WormBaseParasite"/>
        </authorList>
    </citation>
    <scope>IDENTIFICATION</scope>
</reference>
<keyword evidence="3" id="KW-0496">Mitochondrion</keyword>
<evidence type="ECO:0000256" key="4">
    <source>
        <dbReference type="ARBA" id="ARBA00023274"/>
    </source>
</evidence>
<dbReference type="Proteomes" id="UP000035680">
    <property type="component" value="Unassembled WGS sequence"/>
</dbReference>
<reference evidence="5" key="1">
    <citation type="submission" date="2014-07" db="EMBL/GenBank/DDBJ databases">
        <authorList>
            <person name="Martin A.A"/>
            <person name="De Silva N."/>
        </authorList>
    </citation>
    <scope>NUCLEOTIDE SEQUENCE</scope>
</reference>
<keyword evidence="2" id="KW-0689">Ribosomal protein</keyword>
<dbReference type="GO" id="GO:0003735">
    <property type="term" value="F:structural constituent of ribosome"/>
    <property type="evidence" value="ECO:0007669"/>
    <property type="project" value="InterPro"/>
</dbReference>
<evidence type="ECO:0000256" key="1">
    <source>
        <dbReference type="ARBA" id="ARBA00004173"/>
    </source>
</evidence>
<dbReference type="InterPro" id="IPR039982">
    <property type="entry name" value="Ribosomal_mL65"/>
</dbReference>
<evidence type="ECO:0000313" key="6">
    <source>
        <dbReference type="WBParaSite" id="SVE_0428100.1"/>
    </source>
</evidence>
<dbReference type="GO" id="GO:0006412">
    <property type="term" value="P:translation"/>
    <property type="evidence" value="ECO:0007669"/>
    <property type="project" value="InterPro"/>
</dbReference>
<dbReference type="GO" id="GO:0005762">
    <property type="term" value="C:mitochondrial large ribosomal subunit"/>
    <property type="evidence" value="ECO:0007669"/>
    <property type="project" value="TreeGrafter"/>
</dbReference>
<organism evidence="5 6">
    <name type="scientific">Strongyloides venezuelensis</name>
    <name type="common">Threadworm</name>
    <dbReference type="NCBI Taxonomy" id="75913"/>
    <lineage>
        <taxon>Eukaryota</taxon>
        <taxon>Metazoa</taxon>
        <taxon>Ecdysozoa</taxon>
        <taxon>Nematoda</taxon>
        <taxon>Chromadorea</taxon>
        <taxon>Rhabditida</taxon>
        <taxon>Tylenchina</taxon>
        <taxon>Panagrolaimomorpha</taxon>
        <taxon>Strongyloidoidea</taxon>
        <taxon>Strongyloididae</taxon>
        <taxon>Strongyloides</taxon>
    </lineage>
</organism>
<comment type="subcellular location">
    <subcellularLocation>
        <location evidence="1">Mitochondrion</location>
    </subcellularLocation>
</comment>
<evidence type="ECO:0000256" key="3">
    <source>
        <dbReference type="ARBA" id="ARBA00023128"/>
    </source>
</evidence>
<dbReference type="InterPro" id="IPR010793">
    <property type="entry name" value="Ribosomal_mL37/mL65"/>
</dbReference>
<evidence type="ECO:0000313" key="5">
    <source>
        <dbReference type="Proteomes" id="UP000035680"/>
    </source>
</evidence>
<dbReference type="PANTHER" id="PTHR13014">
    <property type="entry name" value="MITOCHONDRIAL 28S RIBOSOMAL PROTEIN S30/P52 PRO-APOTOTIC PROTEIN"/>
    <property type="match status" value="1"/>
</dbReference>
<keyword evidence="4" id="KW-0687">Ribonucleoprotein</keyword>
<evidence type="ECO:0000256" key="2">
    <source>
        <dbReference type="ARBA" id="ARBA00022980"/>
    </source>
</evidence>
<keyword evidence="5" id="KW-1185">Reference proteome</keyword>
<dbReference type="STRING" id="75913.A0A0K0F638"/>